<organism evidence="1 2">
    <name type="scientific">Globodera pallida</name>
    <name type="common">Potato cyst nematode worm</name>
    <name type="synonym">Heterodera pallida</name>
    <dbReference type="NCBI Taxonomy" id="36090"/>
    <lineage>
        <taxon>Eukaryota</taxon>
        <taxon>Metazoa</taxon>
        <taxon>Ecdysozoa</taxon>
        <taxon>Nematoda</taxon>
        <taxon>Chromadorea</taxon>
        <taxon>Rhabditida</taxon>
        <taxon>Tylenchina</taxon>
        <taxon>Tylenchomorpha</taxon>
        <taxon>Tylenchoidea</taxon>
        <taxon>Heteroderidae</taxon>
        <taxon>Heteroderinae</taxon>
        <taxon>Globodera</taxon>
    </lineage>
</organism>
<evidence type="ECO:0000313" key="1">
    <source>
        <dbReference type="Proteomes" id="UP000050741"/>
    </source>
</evidence>
<protein>
    <submittedName>
        <fullName evidence="2">SGNH domain-containing protein</fullName>
    </submittedName>
</protein>
<sequence length="221" mass="24750">MIPTLVITDHKALIWMFRSKKETGNARIDRTASAGKDEVRIVGDGNSRGRRRATGSRERKLVARKLAENIEQFACIGDRGPVADVIRAFKPVVLSSRVQSVLVIVGRDSLANGETIEAMFEQLKLLAGLCKRFRHVKTFWCIPPFVNVKRSKFEALVEKMRAIEEPPAISIVATTSTGRSALEIFRFGDSHNGYLIEEDLPFFGYCRRFPQVGKIVFGAKP</sequence>
<reference evidence="1" key="1">
    <citation type="submission" date="2014-05" db="EMBL/GenBank/DDBJ databases">
        <title>The genome and life-stage specific transcriptomes of Globodera pallida elucidate key aspects of plant parasitism by a cyst nematode.</title>
        <authorList>
            <person name="Cotton J.A."/>
            <person name="Lilley C.J."/>
            <person name="Jones L.M."/>
            <person name="Kikuchi T."/>
            <person name="Reid A.J."/>
            <person name="Thorpe P."/>
            <person name="Tsai I.J."/>
            <person name="Beasley H."/>
            <person name="Blok V."/>
            <person name="Cock P.J.A."/>
            <person name="Van den Akker S.E."/>
            <person name="Holroyd N."/>
            <person name="Hunt M."/>
            <person name="Mantelin S."/>
            <person name="Naghra H."/>
            <person name="Pain A."/>
            <person name="Palomares-Rius J.E."/>
            <person name="Zarowiecki M."/>
            <person name="Berriman M."/>
            <person name="Jones J.T."/>
            <person name="Urwin P.E."/>
        </authorList>
    </citation>
    <scope>NUCLEOTIDE SEQUENCE [LARGE SCALE GENOMIC DNA]</scope>
    <source>
        <strain evidence="1">Lindley</strain>
    </source>
</reference>
<proteinExistence type="predicted"/>
<accession>A0A183C3G2</accession>
<dbReference type="WBParaSite" id="GPLIN_000740600">
    <property type="protein sequence ID" value="GPLIN_000740600"/>
    <property type="gene ID" value="GPLIN_000740600"/>
</dbReference>
<keyword evidence="1" id="KW-1185">Reference proteome</keyword>
<name>A0A183C3G2_GLOPA</name>
<dbReference type="AlphaFoldDB" id="A0A183C3G2"/>
<dbReference type="Proteomes" id="UP000050741">
    <property type="component" value="Unassembled WGS sequence"/>
</dbReference>
<reference evidence="2" key="2">
    <citation type="submission" date="2016-06" db="UniProtKB">
        <authorList>
            <consortium name="WormBaseParasite"/>
        </authorList>
    </citation>
    <scope>IDENTIFICATION</scope>
</reference>
<evidence type="ECO:0000313" key="2">
    <source>
        <dbReference type="WBParaSite" id="GPLIN_000740600"/>
    </source>
</evidence>